<protein>
    <recommendedName>
        <fullName evidence="4">pyruvate kinase</fullName>
        <ecNumber evidence="4">2.7.1.40</ecNumber>
    </recommendedName>
</protein>
<evidence type="ECO:0000259" key="15">
    <source>
        <dbReference type="Pfam" id="PF02887"/>
    </source>
</evidence>
<keyword evidence="8" id="KW-0418">Kinase</keyword>
<evidence type="ECO:0000256" key="3">
    <source>
        <dbReference type="ARBA" id="ARBA00008663"/>
    </source>
</evidence>
<keyword evidence="7" id="KW-0547">Nucleotide-binding</keyword>
<dbReference type="Gene3D" id="2.40.33.10">
    <property type="entry name" value="PK beta-barrel domain-like"/>
    <property type="match status" value="1"/>
</dbReference>
<dbReference type="EMBL" id="CAFAAS010000020">
    <property type="protein sequence ID" value="CAB4812648.1"/>
    <property type="molecule type" value="Genomic_DNA"/>
</dbReference>
<dbReference type="GO" id="GO:0030955">
    <property type="term" value="F:potassium ion binding"/>
    <property type="evidence" value="ECO:0007669"/>
    <property type="project" value="InterPro"/>
</dbReference>
<keyword evidence="13" id="KW-0670">Pyruvate</keyword>
<evidence type="ECO:0000256" key="9">
    <source>
        <dbReference type="ARBA" id="ARBA00022840"/>
    </source>
</evidence>
<evidence type="ECO:0000313" key="18">
    <source>
        <dbReference type="EMBL" id="CAB4922607.1"/>
    </source>
</evidence>
<sequence>MRRAKIVCTMGPAVESPEKVKELIDAGMNMARLNLSHGSYEEHQRRFDQVRAAAKNAGRPVSILVDLQGPKIRLARFIAGPHELARGDIFTITTDEVEGTKERVGTTYKGLPGDCKVGDHILIDDGKVTVQVVEVKGNDVVTKVIEPGAVSNNKGINLPGVAVSVPAMSEKDIEDLRWGLRAGADFIALSFVRNAADIKDVHKIMDEEGIRLPVIAKIEKPQAVANIAEIVDAFDGIMVARGDLGVELPIEDVPLVQKLCVELARDMAKPVIVATQMLDSMIINSRPTRAEATDCANAVLDGADALMLSGETSIGEFPIEAVQTMARIIQKTEEGGLDRIRPIKTAPRTKGGAITKAATEVGAIVDAKYLVAFTQSGDSARRMSRLRSPIPILAMTPEVGTYNRLALSWGVESMLTPVVGATDEMVKLVDAALIDSGRAVIGDNVIIVAGSPPGIPGSTNAMRVHRVGDAVGGAAPAYR</sequence>
<keyword evidence="6" id="KW-0479">Metal-binding</keyword>
<dbReference type="FunFam" id="2.40.33.10:FF:000001">
    <property type="entry name" value="Pyruvate kinase"/>
    <property type="match status" value="1"/>
</dbReference>
<dbReference type="InterPro" id="IPR036918">
    <property type="entry name" value="Pyrv_Knase_C_sf"/>
</dbReference>
<evidence type="ECO:0000256" key="8">
    <source>
        <dbReference type="ARBA" id="ARBA00022777"/>
    </source>
</evidence>
<comment type="similarity">
    <text evidence="3">Belongs to the pyruvate kinase family.</text>
</comment>
<feature type="domain" description="Pyruvate kinase C-terminal" evidence="15">
    <location>
        <begin position="353"/>
        <end position="465"/>
    </location>
</feature>
<keyword evidence="11" id="KW-0630">Potassium</keyword>
<keyword evidence="10" id="KW-0460">Magnesium</keyword>
<dbReference type="FunFam" id="3.40.1380.20:FF:000009">
    <property type="entry name" value="Pyruvate kinase"/>
    <property type="match status" value="1"/>
</dbReference>
<dbReference type="PRINTS" id="PR01050">
    <property type="entry name" value="PYRUVTKNASE"/>
</dbReference>
<dbReference type="Gene3D" id="3.40.1380.20">
    <property type="entry name" value="Pyruvate kinase, C-terminal domain"/>
    <property type="match status" value="1"/>
</dbReference>
<evidence type="ECO:0000256" key="11">
    <source>
        <dbReference type="ARBA" id="ARBA00022958"/>
    </source>
</evidence>
<dbReference type="SUPFAM" id="SSF50800">
    <property type="entry name" value="PK beta-barrel domain-like"/>
    <property type="match status" value="1"/>
</dbReference>
<dbReference type="InterPro" id="IPR040442">
    <property type="entry name" value="Pyrv_kinase-like_dom_sf"/>
</dbReference>
<evidence type="ECO:0000256" key="10">
    <source>
        <dbReference type="ARBA" id="ARBA00022842"/>
    </source>
</evidence>
<dbReference type="GO" id="GO:0005524">
    <property type="term" value="F:ATP binding"/>
    <property type="evidence" value="ECO:0007669"/>
    <property type="project" value="UniProtKB-KW"/>
</dbReference>
<proteinExistence type="inferred from homology"/>
<evidence type="ECO:0000313" key="16">
    <source>
        <dbReference type="EMBL" id="CAB4711100.1"/>
    </source>
</evidence>
<dbReference type="NCBIfam" id="NF004978">
    <property type="entry name" value="PRK06354.1"/>
    <property type="match status" value="1"/>
</dbReference>
<dbReference type="GO" id="GO:0016301">
    <property type="term" value="F:kinase activity"/>
    <property type="evidence" value="ECO:0007669"/>
    <property type="project" value="UniProtKB-KW"/>
</dbReference>
<evidence type="ECO:0000256" key="5">
    <source>
        <dbReference type="ARBA" id="ARBA00022679"/>
    </source>
</evidence>
<evidence type="ECO:0000256" key="4">
    <source>
        <dbReference type="ARBA" id="ARBA00012142"/>
    </source>
</evidence>
<dbReference type="NCBIfam" id="NF004491">
    <property type="entry name" value="PRK05826.1"/>
    <property type="match status" value="1"/>
</dbReference>
<comment type="cofactor">
    <cofactor evidence="1">
        <name>Mg(2+)</name>
        <dbReference type="ChEBI" id="CHEBI:18420"/>
    </cofactor>
</comment>
<reference evidence="16" key="1">
    <citation type="submission" date="2020-05" db="EMBL/GenBank/DDBJ databases">
        <authorList>
            <person name="Chiriac C."/>
            <person name="Salcher M."/>
            <person name="Ghai R."/>
            <person name="Kavagutti S V."/>
        </authorList>
    </citation>
    <scope>NUCLEOTIDE SEQUENCE</scope>
</reference>
<dbReference type="UniPathway" id="UPA00109">
    <property type="reaction ID" value="UER00188"/>
</dbReference>
<dbReference type="EC" id="2.7.1.40" evidence="4"/>
<gene>
    <name evidence="16" type="ORF">UFOPK2655_00749</name>
    <name evidence="17" type="ORF">UFOPK3077_01325</name>
    <name evidence="18" type="ORF">UFOPK3667_00789</name>
    <name evidence="19" type="ORF">UFOPK3903_00847</name>
</gene>
<dbReference type="SUPFAM" id="SSF51621">
    <property type="entry name" value="Phosphoenolpyruvate/pyruvate domain"/>
    <property type="match status" value="1"/>
</dbReference>
<evidence type="ECO:0000313" key="17">
    <source>
        <dbReference type="EMBL" id="CAB4812648.1"/>
    </source>
</evidence>
<dbReference type="GO" id="GO:0000287">
    <property type="term" value="F:magnesium ion binding"/>
    <property type="evidence" value="ECO:0007669"/>
    <property type="project" value="InterPro"/>
</dbReference>
<dbReference type="PROSITE" id="PS00110">
    <property type="entry name" value="PYRUVATE_KINASE"/>
    <property type="match status" value="1"/>
</dbReference>
<dbReference type="InterPro" id="IPR018209">
    <property type="entry name" value="Pyrv_Knase_AS"/>
</dbReference>
<accession>A0A6J6QGY7</accession>
<feature type="domain" description="Pyruvate kinase barrel" evidence="14">
    <location>
        <begin position="1"/>
        <end position="322"/>
    </location>
</feature>
<dbReference type="InterPro" id="IPR011037">
    <property type="entry name" value="Pyrv_Knase-like_insert_dom_sf"/>
</dbReference>
<keyword evidence="5" id="KW-0808">Transferase</keyword>
<dbReference type="EMBL" id="CAEZYE010000034">
    <property type="protein sequence ID" value="CAB4711100.1"/>
    <property type="molecule type" value="Genomic_DNA"/>
</dbReference>
<evidence type="ECO:0000259" key="14">
    <source>
        <dbReference type="Pfam" id="PF00224"/>
    </source>
</evidence>
<organism evidence="16">
    <name type="scientific">freshwater metagenome</name>
    <dbReference type="NCBI Taxonomy" id="449393"/>
    <lineage>
        <taxon>unclassified sequences</taxon>
        <taxon>metagenomes</taxon>
        <taxon>ecological metagenomes</taxon>
    </lineage>
</organism>
<dbReference type="Gene3D" id="3.20.20.60">
    <property type="entry name" value="Phosphoenolpyruvate-binding domains"/>
    <property type="match status" value="1"/>
</dbReference>
<dbReference type="Pfam" id="PF00224">
    <property type="entry name" value="PK"/>
    <property type="match status" value="1"/>
</dbReference>
<dbReference type="EMBL" id="CAFBOD010000008">
    <property type="protein sequence ID" value="CAB4976113.1"/>
    <property type="molecule type" value="Genomic_DNA"/>
</dbReference>
<keyword evidence="12" id="KW-0324">Glycolysis</keyword>
<dbReference type="EMBL" id="CAFBMU010000007">
    <property type="protein sequence ID" value="CAB4922607.1"/>
    <property type="molecule type" value="Genomic_DNA"/>
</dbReference>
<dbReference type="Pfam" id="PF02887">
    <property type="entry name" value="PK_C"/>
    <property type="match status" value="1"/>
</dbReference>
<dbReference type="AlphaFoldDB" id="A0A6J6QGY7"/>
<evidence type="ECO:0000256" key="1">
    <source>
        <dbReference type="ARBA" id="ARBA00001946"/>
    </source>
</evidence>
<dbReference type="NCBIfam" id="NF004886">
    <property type="entry name" value="PRK06247.1"/>
    <property type="match status" value="1"/>
</dbReference>
<comment type="pathway">
    <text evidence="2">Carbohydrate degradation; glycolysis; pyruvate from D-glyceraldehyde 3-phosphate: step 5/5.</text>
</comment>
<evidence type="ECO:0000256" key="13">
    <source>
        <dbReference type="ARBA" id="ARBA00023317"/>
    </source>
</evidence>
<dbReference type="PANTHER" id="PTHR11817">
    <property type="entry name" value="PYRUVATE KINASE"/>
    <property type="match status" value="1"/>
</dbReference>
<dbReference type="InterPro" id="IPR001697">
    <property type="entry name" value="Pyr_Knase"/>
</dbReference>
<dbReference type="InterPro" id="IPR015813">
    <property type="entry name" value="Pyrv/PenolPyrv_kinase-like_dom"/>
</dbReference>
<evidence type="ECO:0000256" key="6">
    <source>
        <dbReference type="ARBA" id="ARBA00022723"/>
    </source>
</evidence>
<dbReference type="InterPro" id="IPR015795">
    <property type="entry name" value="Pyrv_Knase_C"/>
</dbReference>
<keyword evidence="9" id="KW-0067">ATP-binding</keyword>
<dbReference type="NCBIfam" id="TIGR01064">
    <property type="entry name" value="pyruv_kin"/>
    <property type="match status" value="1"/>
</dbReference>
<dbReference type="InterPro" id="IPR015793">
    <property type="entry name" value="Pyrv_Knase_brl"/>
</dbReference>
<dbReference type="InterPro" id="IPR015806">
    <property type="entry name" value="Pyrv_Knase_insert_dom_sf"/>
</dbReference>
<evidence type="ECO:0000256" key="2">
    <source>
        <dbReference type="ARBA" id="ARBA00004997"/>
    </source>
</evidence>
<dbReference type="SUPFAM" id="SSF52935">
    <property type="entry name" value="PK C-terminal domain-like"/>
    <property type="match status" value="1"/>
</dbReference>
<dbReference type="GO" id="GO:0004743">
    <property type="term" value="F:pyruvate kinase activity"/>
    <property type="evidence" value="ECO:0007669"/>
    <property type="project" value="UniProtKB-EC"/>
</dbReference>
<evidence type="ECO:0000256" key="12">
    <source>
        <dbReference type="ARBA" id="ARBA00023152"/>
    </source>
</evidence>
<evidence type="ECO:0000313" key="19">
    <source>
        <dbReference type="EMBL" id="CAB4976113.1"/>
    </source>
</evidence>
<name>A0A6J6QGY7_9ZZZZ</name>
<evidence type="ECO:0000256" key="7">
    <source>
        <dbReference type="ARBA" id="ARBA00022741"/>
    </source>
</evidence>